<feature type="domain" description="Peptidase S26" evidence="12">
    <location>
        <begin position="19"/>
        <end position="99"/>
    </location>
</feature>
<dbReference type="GO" id="GO:0004252">
    <property type="term" value="F:serine-type endopeptidase activity"/>
    <property type="evidence" value="ECO:0007669"/>
    <property type="project" value="InterPro"/>
</dbReference>
<dbReference type="CDD" id="cd06530">
    <property type="entry name" value="S26_SPase_I"/>
    <property type="match status" value="1"/>
</dbReference>
<dbReference type="GO" id="GO:0006627">
    <property type="term" value="P:protein processing involved in protein targeting to mitochondrion"/>
    <property type="evidence" value="ECO:0007669"/>
    <property type="project" value="InterPro"/>
</dbReference>
<comment type="subcellular location">
    <subcellularLocation>
        <location evidence="1">Mitochondrion inner membrane</location>
        <topology evidence="1">Single-pass membrane protein</topology>
    </subcellularLocation>
</comment>
<organism evidence="13 14">
    <name type="scientific">Teratosphaeria nubilosa</name>
    <dbReference type="NCBI Taxonomy" id="161662"/>
    <lineage>
        <taxon>Eukaryota</taxon>
        <taxon>Fungi</taxon>
        <taxon>Dikarya</taxon>
        <taxon>Ascomycota</taxon>
        <taxon>Pezizomycotina</taxon>
        <taxon>Dothideomycetes</taxon>
        <taxon>Dothideomycetidae</taxon>
        <taxon>Mycosphaerellales</taxon>
        <taxon>Teratosphaeriaceae</taxon>
        <taxon>Teratosphaeria</taxon>
    </lineage>
</organism>
<dbReference type="PANTHER" id="PTHR46041:SF2">
    <property type="entry name" value="MITOCHONDRIAL INNER MEMBRANE PROTEASE SUBUNIT 2"/>
    <property type="match status" value="1"/>
</dbReference>
<evidence type="ECO:0000256" key="3">
    <source>
        <dbReference type="ARBA" id="ARBA00022670"/>
    </source>
</evidence>
<dbReference type="Proteomes" id="UP000799436">
    <property type="component" value="Unassembled WGS sequence"/>
</dbReference>
<dbReference type="GO" id="GO:0042720">
    <property type="term" value="C:mitochondrial inner membrane peptidase complex"/>
    <property type="evidence" value="ECO:0007669"/>
    <property type="project" value="InterPro"/>
</dbReference>
<evidence type="ECO:0000256" key="4">
    <source>
        <dbReference type="ARBA" id="ARBA00022692"/>
    </source>
</evidence>
<evidence type="ECO:0000256" key="11">
    <source>
        <dbReference type="RuleBase" id="RU362041"/>
    </source>
</evidence>
<dbReference type="AlphaFoldDB" id="A0A6G1LH70"/>
<gene>
    <name evidence="13" type="ORF">EJ03DRAFT_267699</name>
</gene>
<dbReference type="GO" id="GO:0006465">
    <property type="term" value="P:signal peptide processing"/>
    <property type="evidence" value="ECO:0007669"/>
    <property type="project" value="InterPro"/>
</dbReference>
<name>A0A6G1LH70_9PEZI</name>
<reference evidence="13" key="1">
    <citation type="journal article" date="2020" name="Stud. Mycol.">
        <title>101 Dothideomycetes genomes: a test case for predicting lifestyles and emergence of pathogens.</title>
        <authorList>
            <person name="Haridas S."/>
            <person name="Albert R."/>
            <person name="Binder M."/>
            <person name="Bloem J."/>
            <person name="Labutti K."/>
            <person name="Salamov A."/>
            <person name="Andreopoulos B."/>
            <person name="Baker S."/>
            <person name="Barry K."/>
            <person name="Bills G."/>
            <person name="Bluhm B."/>
            <person name="Cannon C."/>
            <person name="Castanera R."/>
            <person name="Culley D."/>
            <person name="Daum C."/>
            <person name="Ezra D."/>
            <person name="Gonzalez J."/>
            <person name="Henrissat B."/>
            <person name="Kuo A."/>
            <person name="Liang C."/>
            <person name="Lipzen A."/>
            <person name="Lutzoni F."/>
            <person name="Magnuson J."/>
            <person name="Mondo S."/>
            <person name="Nolan M."/>
            <person name="Ohm R."/>
            <person name="Pangilinan J."/>
            <person name="Park H.-J."/>
            <person name="Ramirez L."/>
            <person name="Alfaro M."/>
            <person name="Sun H."/>
            <person name="Tritt A."/>
            <person name="Yoshinaga Y."/>
            <person name="Zwiers L.-H."/>
            <person name="Turgeon B."/>
            <person name="Goodwin S."/>
            <person name="Spatafora J."/>
            <person name="Crous P."/>
            <person name="Grigoriev I."/>
        </authorList>
    </citation>
    <scope>NUCLEOTIDE SEQUENCE</scope>
    <source>
        <strain evidence="13">CBS 116005</strain>
    </source>
</reference>
<keyword evidence="9 11" id="KW-0472">Membrane</keyword>
<evidence type="ECO:0000256" key="6">
    <source>
        <dbReference type="ARBA" id="ARBA00022801"/>
    </source>
</evidence>
<evidence type="ECO:0000256" key="1">
    <source>
        <dbReference type="ARBA" id="ARBA00004434"/>
    </source>
</evidence>
<keyword evidence="6 11" id="KW-0378">Hydrolase</keyword>
<evidence type="ECO:0000256" key="2">
    <source>
        <dbReference type="ARBA" id="ARBA00007066"/>
    </source>
</evidence>
<feature type="active site" evidence="10">
    <location>
        <position position="86"/>
    </location>
</feature>
<keyword evidence="5 11" id="KW-0999">Mitochondrion inner membrane</keyword>
<dbReference type="OrthoDB" id="9996127at2759"/>
<dbReference type="EMBL" id="ML995817">
    <property type="protein sequence ID" value="KAF2771922.1"/>
    <property type="molecule type" value="Genomic_DNA"/>
</dbReference>
<dbReference type="Pfam" id="PF10502">
    <property type="entry name" value="Peptidase_S26"/>
    <property type="match status" value="1"/>
</dbReference>
<dbReference type="InterPro" id="IPR000223">
    <property type="entry name" value="Pept_S26A_signal_pept_1"/>
</dbReference>
<dbReference type="SUPFAM" id="SSF51306">
    <property type="entry name" value="LexA/Signal peptidase"/>
    <property type="match status" value="1"/>
</dbReference>
<keyword evidence="8 11" id="KW-0496">Mitochondrion</keyword>
<proteinExistence type="inferred from homology"/>
<dbReference type="PROSITE" id="PS00760">
    <property type="entry name" value="SPASE_I_2"/>
    <property type="match status" value="1"/>
</dbReference>
<evidence type="ECO:0000313" key="14">
    <source>
        <dbReference type="Proteomes" id="UP000799436"/>
    </source>
</evidence>
<dbReference type="PRINTS" id="PR00727">
    <property type="entry name" value="LEADERPTASE"/>
</dbReference>
<comment type="similarity">
    <text evidence="2">Belongs to the peptidase S26 family. IMP2 subfamily.</text>
</comment>
<evidence type="ECO:0000256" key="10">
    <source>
        <dbReference type="PIRSR" id="PIRSR600223-1"/>
    </source>
</evidence>
<keyword evidence="3 11" id="KW-0645">Protease</keyword>
<protein>
    <recommendedName>
        <fullName evidence="11">Mitochondrial inner membrane protease subunit</fullName>
        <ecNumber evidence="11">3.4.21.-</ecNumber>
    </recommendedName>
</protein>
<dbReference type="Gene3D" id="2.10.109.10">
    <property type="entry name" value="Umud Fragment, subunit A"/>
    <property type="match status" value="1"/>
</dbReference>
<evidence type="ECO:0000256" key="7">
    <source>
        <dbReference type="ARBA" id="ARBA00022989"/>
    </source>
</evidence>
<evidence type="ECO:0000313" key="13">
    <source>
        <dbReference type="EMBL" id="KAF2771922.1"/>
    </source>
</evidence>
<dbReference type="InterPro" id="IPR036286">
    <property type="entry name" value="LexA/Signal_pep-like_sf"/>
</dbReference>
<keyword evidence="4 11" id="KW-0812">Transmembrane</keyword>
<evidence type="ECO:0000256" key="5">
    <source>
        <dbReference type="ARBA" id="ARBA00022792"/>
    </source>
</evidence>
<keyword evidence="14" id="KW-1185">Reference proteome</keyword>
<evidence type="ECO:0000256" key="8">
    <source>
        <dbReference type="ARBA" id="ARBA00023128"/>
    </source>
</evidence>
<dbReference type="InterPro" id="IPR019533">
    <property type="entry name" value="Peptidase_S26"/>
</dbReference>
<evidence type="ECO:0000259" key="12">
    <source>
        <dbReference type="Pfam" id="PF10502"/>
    </source>
</evidence>
<accession>A0A6G1LH70</accession>
<dbReference type="NCBIfam" id="TIGR02227">
    <property type="entry name" value="sigpep_I_bact"/>
    <property type="match status" value="1"/>
</dbReference>
<dbReference type="EC" id="3.4.21.-" evidence="11"/>
<keyword evidence="7 11" id="KW-1133">Transmembrane helix</keyword>
<dbReference type="InterPro" id="IPR019757">
    <property type="entry name" value="Pept_S26A_signal_pept_1_Lys-AS"/>
</dbReference>
<feature type="transmembrane region" description="Helical" evidence="11">
    <location>
        <begin position="7"/>
        <end position="23"/>
    </location>
</feature>
<evidence type="ECO:0000256" key="9">
    <source>
        <dbReference type="ARBA" id="ARBA00023136"/>
    </source>
</evidence>
<sequence length="184" mass="21575">MLRRPPIRVGLWTVGFITSWIFFTDNYYEFTRITGTSMTPSLSPKYHETGQSDWVWWRRHNLRNNLQRGDVVRFYSPYHPDKEAVKRIIALPGDTVILDRKRRPCRVPEGHVWIEGDNWRATRDSNTYGPISMSLVNGKAVQIVWPLKDFGSRPWEGFRVGTKVVPGKLVKMQEEELLNRIFQG</sequence>
<dbReference type="PANTHER" id="PTHR46041">
    <property type="entry name" value="MITOCHONDRIAL INNER MEMBRANE PROTEASE SUBUNIT 2"/>
    <property type="match status" value="1"/>
</dbReference>
<feature type="active site" evidence="10">
    <location>
        <position position="37"/>
    </location>
</feature>
<dbReference type="InterPro" id="IPR037730">
    <property type="entry name" value="IMP2"/>
</dbReference>